<dbReference type="Proteomes" id="UP000321393">
    <property type="component" value="Unassembled WGS sequence"/>
</dbReference>
<name>A0A5A7TY17_CUCMM</name>
<evidence type="ECO:0000313" key="2">
    <source>
        <dbReference type="Proteomes" id="UP000321393"/>
    </source>
</evidence>
<evidence type="ECO:0000313" key="1">
    <source>
        <dbReference type="EMBL" id="KAA0046251.1"/>
    </source>
</evidence>
<gene>
    <name evidence="1" type="ORF">E6C27_scaffold284G00510</name>
</gene>
<accession>A0A5A7TY17</accession>
<organism evidence="1 2">
    <name type="scientific">Cucumis melo var. makuwa</name>
    <name type="common">Oriental melon</name>
    <dbReference type="NCBI Taxonomy" id="1194695"/>
    <lineage>
        <taxon>Eukaryota</taxon>
        <taxon>Viridiplantae</taxon>
        <taxon>Streptophyta</taxon>
        <taxon>Embryophyta</taxon>
        <taxon>Tracheophyta</taxon>
        <taxon>Spermatophyta</taxon>
        <taxon>Magnoliopsida</taxon>
        <taxon>eudicotyledons</taxon>
        <taxon>Gunneridae</taxon>
        <taxon>Pentapetalae</taxon>
        <taxon>rosids</taxon>
        <taxon>fabids</taxon>
        <taxon>Cucurbitales</taxon>
        <taxon>Cucurbitaceae</taxon>
        <taxon>Benincaseae</taxon>
        <taxon>Cucumis</taxon>
    </lineage>
</organism>
<proteinExistence type="predicted"/>
<dbReference type="AlphaFoldDB" id="A0A5A7TY17"/>
<sequence length="94" mass="10116">MSGKQALAEALKKYQPLTLKSSKSGKEVEEAHFGSSVTEQVNGVEVQLSNDKIDALLAVTKLPTQYAYHFGDKTVWGAGNIITQDGIHSFPPLG</sequence>
<reference evidence="1 2" key="1">
    <citation type="submission" date="2019-08" db="EMBL/GenBank/DDBJ databases">
        <title>Draft genome sequences of two oriental melons (Cucumis melo L. var makuwa).</title>
        <authorList>
            <person name="Kwon S.-Y."/>
        </authorList>
    </citation>
    <scope>NUCLEOTIDE SEQUENCE [LARGE SCALE GENOMIC DNA]</scope>
    <source>
        <strain evidence="2">cv. SW 3</strain>
        <tissue evidence="1">Leaf</tissue>
    </source>
</reference>
<protein>
    <submittedName>
        <fullName evidence="1">Uncharacterized protein</fullName>
    </submittedName>
</protein>
<comment type="caution">
    <text evidence="1">The sequence shown here is derived from an EMBL/GenBank/DDBJ whole genome shotgun (WGS) entry which is preliminary data.</text>
</comment>
<dbReference type="EMBL" id="SSTE01014201">
    <property type="protein sequence ID" value="KAA0046251.1"/>
    <property type="molecule type" value="Genomic_DNA"/>
</dbReference>